<gene>
    <name evidence="1" type="ORF">OIK44_03300</name>
</gene>
<keyword evidence="2" id="KW-1185">Reference proteome</keyword>
<organism evidence="1 2">
    <name type="scientific">Janthinobacterium fluminis</name>
    <dbReference type="NCBI Taxonomy" id="2987524"/>
    <lineage>
        <taxon>Bacteria</taxon>
        <taxon>Pseudomonadati</taxon>
        <taxon>Pseudomonadota</taxon>
        <taxon>Betaproteobacteria</taxon>
        <taxon>Burkholderiales</taxon>
        <taxon>Oxalobacteraceae</taxon>
        <taxon>Janthinobacterium</taxon>
    </lineage>
</organism>
<dbReference type="RefSeq" id="WP_273669250.1">
    <property type="nucleotide sequence ID" value="NZ_JAQQXR010000001.1"/>
</dbReference>
<comment type="caution">
    <text evidence="1">The sequence shown here is derived from an EMBL/GenBank/DDBJ whole genome shotgun (WGS) entry which is preliminary data.</text>
</comment>
<proteinExistence type="predicted"/>
<reference evidence="1 2" key="1">
    <citation type="submission" date="2022-10" db="EMBL/GenBank/DDBJ databases">
        <title>Janthinobacterium sp. hw3 Genome sequencing.</title>
        <authorList>
            <person name="Park S."/>
        </authorList>
    </citation>
    <scope>NUCLEOTIDE SEQUENCE [LARGE SCALE GENOMIC DNA]</scope>
    <source>
        <strain evidence="2">hw3</strain>
    </source>
</reference>
<evidence type="ECO:0000313" key="1">
    <source>
        <dbReference type="EMBL" id="MDC8756614.1"/>
    </source>
</evidence>
<dbReference type="EMBL" id="JAQQXR010000001">
    <property type="protein sequence ID" value="MDC8756614.1"/>
    <property type="molecule type" value="Genomic_DNA"/>
</dbReference>
<evidence type="ECO:0000313" key="2">
    <source>
        <dbReference type="Proteomes" id="UP001221208"/>
    </source>
</evidence>
<name>A0ABT5JVL4_9BURK</name>
<dbReference type="Proteomes" id="UP001221208">
    <property type="component" value="Unassembled WGS sequence"/>
</dbReference>
<sequence length="71" mass="8249">MLKFDFSVQTRYGQKIDSILIAGRDQADAERKLMQMYRLCTVMRCVTKNTDEKLWQATSVEDILTLISKDS</sequence>
<accession>A0ABT5JVL4</accession>
<protein>
    <submittedName>
        <fullName evidence="1">Uncharacterized protein</fullName>
    </submittedName>
</protein>